<feature type="transmembrane region" description="Helical" evidence="1">
    <location>
        <begin position="117"/>
        <end position="140"/>
    </location>
</feature>
<organism evidence="3 4">
    <name type="scientific">Cephus cinctus</name>
    <name type="common">Wheat stem sawfly</name>
    <dbReference type="NCBI Taxonomy" id="211228"/>
    <lineage>
        <taxon>Eukaryota</taxon>
        <taxon>Metazoa</taxon>
        <taxon>Ecdysozoa</taxon>
        <taxon>Arthropoda</taxon>
        <taxon>Hexapoda</taxon>
        <taxon>Insecta</taxon>
        <taxon>Pterygota</taxon>
        <taxon>Neoptera</taxon>
        <taxon>Endopterygota</taxon>
        <taxon>Hymenoptera</taxon>
        <taxon>Cephoidea</taxon>
        <taxon>Cephidae</taxon>
        <taxon>Cephus</taxon>
    </lineage>
</organism>
<dbReference type="GO" id="GO:0006508">
    <property type="term" value="P:proteolysis"/>
    <property type="evidence" value="ECO:0007669"/>
    <property type="project" value="InterPro"/>
</dbReference>
<dbReference type="InterPro" id="IPR050278">
    <property type="entry name" value="Serine_Prot_S9B/DPPIV"/>
</dbReference>
<dbReference type="AlphaFoldDB" id="A0AAJ7RHX5"/>
<reference evidence="4" key="1">
    <citation type="submission" date="2025-08" db="UniProtKB">
        <authorList>
            <consortium name="RefSeq"/>
        </authorList>
    </citation>
    <scope>IDENTIFICATION</scope>
</reference>
<dbReference type="SUPFAM" id="SSF82171">
    <property type="entry name" value="DPP6 N-terminal domain-like"/>
    <property type="match status" value="1"/>
</dbReference>
<keyword evidence="1" id="KW-0812">Transmembrane</keyword>
<dbReference type="GO" id="GO:0008239">
    <property type="term" value="F:dipeptidyl-peptidase activity"/>
    <property type="evidence" value="ECO:0007669"/>
    <property type="project" value="TreeGrafter"/>
</dbReference>
<dbReference type="GO" id="GO:0005886">
    <property type="term" value="C:plasma membrane"/>
    <property type="evidence" value="ECO:0007669"/>
    <property type="project" value="TreeGrafter"/>
</dbReference>
<dbReference type="Pfam" id="PF00930">
    <property type="entry name" value="DPPIV_N"/>
    <property type="match status" value="1"/>
</dbReference>
<dbReference type="GeneID" id="112494332"/>
<keyword evidence="1" id="KW-1133">Transmembrane helix</keyword>
<dbReference type="KEGG" id="ccin:112494332"/>
<evidence type="ECO:0000259" key="2">
    <source>
        <dbReference type="Pfam" id="PF00930"/>
    </source>
</evidence>
<dbReference type="Proteomes" id="UP000694920">
    <property type="component" value="Unplaced"/>
</dbReference>
<sequence>MPVLGQFRLTSMARVSQYDTKFSKRTSQRDNNDESSLFLNHVKYGKEYFVCVETKACENLDGCENSEDEDGTPLIRQKYNDSVMSEERHILRNRRTNSWDGHMELMTKNKRRSWRRILAGAVVGLVILALVITAIIYLVGHSESADKQTPVKDGLTLEEWLSGSLSTNSFNGTWLSDEEILYMDESRNLKIHNVTSNSSTIVLETTNSALASSFQHQISADRKYLLLASNYQKLYRHTYLAQYKIINLQTLTETSLGINGTYMLQLAVWAPQGNALIHVIQNNIYYRPEAEVATDYQITTSGVFGSIYNGVPDWVYEGE</sequence>
<keyword evidence="3" id="KW-1185">Reference proteome</keyword>
<feature type="domain" description="Dipeptidylpeptidase IV N-terminal" evidence="2">
    <location>
        <begin position="219"/>
        <end position="319"/>
    </location>
</feature>
<evidence type="ECO:0000256" key="1">
    <source>
        <dbReference type="SAM" id="Phobius"/>
    </source>
</evidence>
<gene>
    <name evidence="4" type="primary">LOC112494332</name>
</gene>
<protein>
    <submittedName>
        <fullName evidence="4">Inactive dipeptidyl peptidase 10-like isoform X1</fullName>
    </submittedName>
</protein>
<dbReference type="InterPro" id="IPR002469">
    <property type="entry name" value="Peptidase_S9B_N"/>
</dbReference>
<name>A0AAJ7RHX5_CEPCN</name>
<accession>A0AAJ7RHX5</accession>
<dbReference type="PANTHER" id="PTHR11731">
    <property type="entry name" value="PROTEASE FAMILY S9B,C DIPEPTIDYL-PEPTIDASE IV-RELATED"/>
    <property type="match status" value="1"/>
</dbReference>
<evidence type="ECO:0000313" key="3">
    <source>
        <dbReference type="Proteomes" id="UP000694920"/>
    </source>
</evidence>
<dbReference type="PANTHER" id="PTHR11731:SF192">
    <property type="entry name" value="IP17501P"/>
    <property type="match status" value="1"/>
</dbReference>
<evidence type="ECO:0000313" key="4">
    <source>
        <dbReference type="RefSeq" id="XP_024940696.1"/>
    </source>
</evidence>
<dbReference type="Gene3D" id="2.140.10.30">
    <property type="entry name" value="Dipeptidylpeptidase IV, N-terminal domain"/>
    <property type="match status" value="1"/>
</dbReference>
<dbReference type="RefSeq" id="XP_024940696.1">
    <property type="nucleotide sequence ID" value="XM_025084928.1"/>
</dbReference>
<keyword evidence="1" id="KW-0472">Membrane</keyword>
<proteinExistence type="predicted"/>